<evidence type="ECO:0000313" key="3">
    <source>
        <dbReference type="Proteomes" id="UP000607311"/>
    </source>
</evidence>
<keyword evidence="3" id="KW-1185">Reference proteome</keyword>
<dbReference type="AlphaFoldDB" id="A0A9W5ULW9"/>
<protein>
    <submittedName>
        <fullName evidence="2">Uncharacterized protein</fullName>
    </submittedName>
</protein>
<proteinExistence type="predicted"/>
<dbReference type="EMBL" id="BOPD01000007">
    <property type="protein sequence ID" value="GIJ31679.1"/>
    <property type="molecule type" value="Genomic_DNA"/>
</dbReference>
<feature type="region of interest" description="Disordered" evidence="1">
    <location>
        <begin position="1"/>
        <end position="60"/>
    </location>
</feature>
<organism evidence="2 3">
    <name type="scientific">Micromonospora sediminimaris</name>
    <dbReference type="NCBI Taxonomy" id="547162"/>
    <lineage>
        <taxon>Bacteria</taxon>
        <taxon>Bacillati</taxon>
        <taxon>Actinomycetota</taxon>
        <taxon>Actinomycetes</taxon>
        <taxon>Micromonosporales</taxon>
        <taxon>Micromonosporaceae</taxon>
        <taxon>Micromonospora</taxon>
    </lineage>
</organism>
<accession>A0A9W5ULW9</accession>
<gene>
    <name evidence="2" type="ORF">Vse01_08270</name>
</gene>
<name>A0A9W5ULW9_9ACTN</name>
<sequence length="60" mass="6063">MVGSRPLAHGDVTSSEMVALGTPETGEIARPGTEWLRKEGSGAGSVTATAAPSSTQTLSY</sequence>
<evidence type="ECO:0000313" key="2">
    <source>
        <dbReference type="EMBL" id="GIJ31679.1"/>
    </source>
</evidence>
<evidence type="ECO:0000256" key="1">
    <source>
        <dbReference type="SAM" id="MobiDB-lite"/>
    </source>
</evidence>
<reference evidence="2" key="1">
    <citation type="submission" date="2021-01" db="EMBL/GenBank/DDBJ databases">
        <title>Whole genome shotgun sequence of Verrucosispora sediminis NBRC 107745.</title>
        <authorList>
            <person name="Komaki H."/>
            <person name="Tamura T."/>
        </authorList>
    </citation>
    <scope>NUCLEOTIDE SEQUENCE</scope>
    <source>
        <strain evidence="2">NBRC 107745</strain>
    </source>
</reference>
<comment type="caution">
    <text evidence="2">The sequence shown here is derived from an EMBL/GenBank/DDBJ whole genome shotgun (WGS) entry which is preliminary data.</text>
</comment>
<feature type="compositionally biased region" description="Low complexity" evidence="1">
    <location>
        <begin position="44"/>
        <end position="60"/>
    </location>
</feature>
<dbReference type="Proteomes" id="UP000607311">
    <property type="component" value="Unassembled WGS sequence"/>
</dbReference>